<dbReference type="Proteomes" id="UP001147700">
    <property type="component" value="Unassembled WGS sequence"/>
</dbReference>
<dbReference type="GO" id="GO:0016757">
    <property type="term" value="F:glycosyltransferase activity"/>
    <property type="evidence" value="ECO:0007669"/>
    <property type="project" value="UniProtKB-KW"/>
</dbReference>
<keyword evidence="6" id="KW-1185">Reference proteome</keyword>
<feature type="domain" description="Glycosyltransferase subfamily 4-like N-terminal" evidence="4">
    <location>
        <begin position="33"/>
        <end position="175"/>
    </location>
</feature>
<dbReference type="RefSeq" id="WP_202957732.1">
    <property type="nucleotide sequence ID" value="NZ_JAPCID010000048.1"/>
</dbReference>
<gene>
    <name evidence="5" type="ORF">OJ962_25950</name>
</gene>
<dbReference type="InterPro" id="IPR050194">
    <property type="entry name" value="Glycosyltransferase_grp1"/>
</dbReference>
<feature type="domain" description="Glycosyl transferase family 1" evidence="3">
    <location>
        <begin position="202"/>
        <end position="337"/>
    </location>
</feature>
<dbReference type="Pfam" id="PF00534">
    <property type="entry name" value="Glycos_transf_1"/>
    <property type="match status" value="1"/>
</dbReference>
<evidence type="ECO:0000256" key="2">
    <source>
        <dbReference type="ARBA" id="ARBA00022679"/>
    </source>
</evidence>
<dbReference type="PANTHER" id="PTHR45947:SF3">
    <property type="entry name" value="SULFOQUINOVOSYL TRANSFERASE SQD2"/>
    <property type="match status" value="1"/>
</dbReference>
<dbReference type="Pfam" id="PF13439">
    <property type="entry name" value="Glyco_transf_4"/>
    <property type="match status" value="1"/>
</dbReference>
<dbReference type="Gene3D" id="3.40.50.2000">
    <property type="entry name" value="Glycogen Phosphorylase B"/>
    <property type="match status" value="2"/>
</dbReference>
<keyword evidence="1 5" id="KW-0328">Glycosyltransferase</keyword>
<organism evidence="5 6">
    <name type="scientific">Solirubrobacter deserti</name>
    <dbReference type="NCBI Taxonomy" id="2282478"/>
    <lineage>
        <taxon>Bacteria</taxon>
        <taxon>Bacillati</taxon>
        <taxon>Actinomycetota</taxon>
        <taxon>Thermoleophilia</taxon>
        <taxon>Solirubrobacterales</taxon>
        <taxon>Solirubrobacteraceae</taxon>
        <taxon>Solirubrobacter</taxon>
    </lineage>
</organism>
<evidence type="ECO:0000256" key="1">
    <source>
        <dbReference type="ARBA" id="ARBA00022676"/>
    </source>
</evidence>
<accession>A0ABT4RQV9</accession>
<dbReference type="InterPro" id="IPR028098">
    <property type="entry name" value="Glyco_trans_4-like_N"/>
</dbReference>
<dbReference type="EC" id="2.4.-.-" evidence="5"/>
<protein>
    <submittedName>
        <fullName evidence="5">Glycosyltransferase</fullName>
        <ecNumber evidence="5">2.4.-.-</ecNumber>
    </submittedName>
</protein>
<sequence>MSVAFDERAPLRLVEPGRHRVVDVALFYGERSGGIRTYLNAKVAYAQRTGAFEHRLVVPGTQRDVSGPTCALPSVRVAPNNGYRWPLGIRPLADLLVELEPDFVLLHDPFWAPRAAVTAARSVGARVVMVHHGSLDLDVNAIPGPNRLYRPALGAWMRRAYGHVDAVMAACDPLGDTGREATLPLRFGLDPAFFPSGGTERGDHVLYAGRLSREKGVFELLEAAARSSEPWPLWLMGTGTAENAIAARARKLGVADRVRMVGYESDREALARAYESARCVVMPGELETFGLVAFEAAASGASVVACTSAPSARVVGPLAETFAPGDIEGLAAAIERARAGVPDRLAAARFASAHRWEHAFAAELADLEAL</sequence>
<dbReference type="PANTHER" id="PTHR45947">
    <property type="entry name" value="SULFOQUINOVOSYL TRANSFERASE SQD2"/>
    <property type="match status" value="1"/>
</dbReference>
<reference evidence="5" key="1">
    <citation type="submission" date="2022-10" db="EMBL/GenBank/DDBJ databases">
        <title>The WGS of Solirubrobacter sp. CPCC 204708.</title>
        <authorList>
            <person name="Jiang Z."/>
        </authorList>
    </citation>
    <scope>NUCLEOTIDE SEQUENCE</scope>
    <source>
        <strain evidence="5">CPCC 204708</strain>
    </source>
</reference>
<evidence type="ECO:0000259" key="4">
    <source>
        <dbReference type="Pfam" id="PF13439"/>
    </source>
</evidence>
<keyword evidence="2 5" id="KW-0808">Transferase</keyword>
<proteinExistence type="predicted"/>
<evidence type="ECO:0000313" key="5">
    <source>
        <dbReference type="EMBL" id="MDA0140966.1"/>
    </source>
</evidence>
<evidence type="ECO:0000259" key="3">
    <source>
        <dbReference type="Pfam" id="PF00534"/>
    </source>
</evidence>
<name>A0ABT4RQV9_9ACTN</name>
<dbReference type="InterPro" id="IPR001296">
    <property type="entry name" value="Glyco_trans_1"/>
</dbReference>
<dbReference type="EMBL" id="JAPCID010000048">
    <property type="protein sequence ID" value="MDA0140966.1"/>
    <property type="molecule type" value="Genomic_DNA"/>
</dbReference>
<comment type="caution">
    <text evidence="5">The sequence shown here is derived from an EMBL/GenBank/DDBJ whole genome shotgun (WGS) entry which is preliminary data.</text>
</comment>
<evidence type="ECO:0000313" key="6">
    <source>
        <dbReference type="Proteomes" id="UP001147700"/>
    </source>
</evidence>
<dbReference type="SUPFAM" id="SSF53756">
    <property type="entry name" value="UDP-Glycosyltransferase/glycogen phosphorylase"/>
    <property type="match status" value="1"/>
</dbReference>